<name>A0ACB5QKE7_9BURK</name>
<dbReference type="Proteomes" id="UP001055013">
    <property type="component" value="Unassembled WGS sequence"/>
</dbReference>
<dbReference type="EMBL" id="BPUR01000001">
    <property type="protein sequence ID" value="GJH15569.1"/>
    <property type="molecule type" value="Genomic_DNA"/>
</dbReference>
<evidence type="ECO:0000313" key="2">
    <source>
        <dbReference type="Proteomes" id="UP001055013"/>
    </source>
</evidence>
<proteinExistence type="predicted"/>
<accession>A0ACB5QKE7</accession>
<comment type="caution">
    <text evidence="1">The sequence shown here is derived from an EMBL/GenBank/DDBJ whole genome shotgun (WGS) entry which is preliminary data.</text>
</comment>
<gene>
    <name evidence="1" type="ORF">CBA19CS22_03525</name>
</gene>
<evidence type="ECO:0000313" key="1">
    <source>
        <dbReference type="EMBL" id="GJH15569.1"/>
    </source>
</evidence>
<keyword evidence="2" id="KW-1185">Reference proteome</keyword>
<reference evidence="1" key="1">
    <citation type="submission" date="2021-09" db="EMBL/GenBank/DDBJ databases">
        <title>Isolation and characterization of 3-chlorobenzoate degrading bacteria from soils in Shizuoka.</title>
        <authorList>
            <person name="Ifat A."/>
            <person name="Ogawa N."/>
            <person name="Kimbara K."/>
            <person name="Moriuchi R."/>
            <person name="Dohra H."/>
            <person name="Shintani M."/>
        </authorList>
    </citation>
    <scope>NUCLEOTIDE SEQUENCE</scope>
    <source>
        <strain evidence="1">19CS2-2</strain>
    </source>
</reference>
<sequence>MEFPGVQQLIANSELLGYASMLADGDAAYILWFIGALSLVAFLAGLRNEARSPRWYQILQSAALLALPALLLVGMVVSMIPPA</sequence>
<protein>
    <submittedName>
        <fullName evidence="1">Uncharacterized protein</fullName>
    </submittedName>
</protein>
<organism evidence="1 2">
    <name type="scientific">Caballeronia novacaledonica</name>
    <dbReference type="NCBI Taxonomy" id="1544861"/>
    <lineage>
        <taxon>Bacteria</taxon>
        <taxon>Pseudomonadati</taxon>
        <taxon>Pseudomonadota</taxon>
        <taxon>Betaproteobacteria</taxon>
        <taxon>Burkholderiales</taxon>
        <taxon>Burkholderiaceae</taxon>
        <taxon>Caballeronia</taxon>
    </lineage>
</organism>